<keyword evidence="4" id="KW-1185">Reference proteome</keyword>
<protein>
    <recommendedName>
        <fullName evidence="2">NADP-dependent oxidoreductase domain-containing protein</fullName>
    </recommendedName>
</protein>
<accession>C8PEF7</accession>
<dbReference type="InterPro" id="IPR036812">
    <property type="entry name" value="NAD(P)_OxRdtase_dom_sf"/>
</dbReference>
<feature type="domain" description="NADP-dependent oxidoreductase" evidence="2">
    <location>
        <begin position="5"/>
        <end position="279"/>
    </location>
</feature>
<dbReference type="RefSeq" id="WP_005869376.1">
    <property type="nucleotide sequence ID" value="NZ_ACYG01000008.1"/>
</dbReference>
<evidence type="ECO:0000259" key="2">
    <source>
        <dbReference type="Pfam" id="PF00248"/>
    </source>
</evidence>
<evidence type="ECO:0000313" key="3">
    <source>
        <dbReference type="EMBL" id="EEV18752.1"/>
    </source>
</evidence>
<dbReference type="STRING" id="824.CGRAC_0514"/>
<keyword evidence="1" id="KW-0560">Oxidoreductase</keyword>
<dbReference type="GO" id="GO:0016491">
    <property type="term" value="F:oxidoreductase activity"/>
    <property type="evidence" value="ECO:0007669"/>
    <property type="project" value="UniProtKB-KW"/>
</dbReference>
<dbReference type="Gene3D" id="3.20.20.100">
    <property type="entry name" value="NADP-dependent oxidoreductase domain"/>
    <property type="match status" value="1"/>
</dbReference>
<dbReference type="PANTHER" id="PTHR43364:SF4">
    <property type="entry name" value="NAD(P)-LINKED OXIDOREDUCTASE SUPERFAMILY PROTEIN"/>
    <property type="match status" value="1"/>
</dbReference>
<dbReference type="eggNOG" id="COG0667">
    <property type="taxonomic scope" value="Bacteria"/>
</dbReference>
<dbReference type="AlphaFoldDB" id="C8PEF7"/>
<reference evidence="3 4" key="1">
    <citation type="submission" date="2009-07" db="EMBL/GenBank/DDBJ databases">
        <authorList>
            <person name="Madupu R."/>
            <person name="Sebastian Y."/>
            <person name="Durkin A.S."/>
            <person name="Torralba M."/>
            <person name="Methe B."/>
            <person name="Sutton G.G."/>
            <person name="Strausberg R.L."/>
            <person name="Nelson K.E."/>
        </authorList>
    </citation>
    <scope>NUCLEOTIDE SEQUENCE [LARGE SCALE GENOMIC DNA]</scope>
    <source>
        <strain evidence="3 4">RM3268</strain>
    </source>
</reference>
<dbReference type="InterPro" id="IPR050523">
    <property type="entry name" value="AKR_Detox_Biosynth"/>
</dbReference>
<dbReference type="Proteomes" id="UP000005709">
    <property type="component" value="Unassembled WGS sequence"/>
</dbReference>
<comment type="caution">
    <text evidence="3">The sequence shown here is derived from an EMBL/GenBank/DDBJ whole genome shotgun (WGS) entry which is preliminary data.</text>
</comment>
<name>C8PEF7_9BACT</name>
<evidence type="ECO:0000256" key="1">
    <source>
        <dbReference type="ARBA" id="ARBA00023002"/>
    </source>
</evidence>
<dbReference type="InterPro" id="IPR023210">
    <property type="entry name" value="NADP_OxRdtase_dom"/>
</dbReference>
<gene>
    <name evidence="3" type="ORF">CAMGR0001_1858</name>
</gene>
<dbReference type="PANTHER" id="PTHR43364">
    <property type="entry name" value="NADH-SPECIFIC METHYLGLYOXAL REDUCTASE-RELATED"/>
    <property type="match status" value="1"/>
</dbReference>
<dbReference type="OrthoDB" id="5523216at2"/>
<sequence>MKTKKLILGTALWGWAISRAEAFYILDRFVEAGNSYVDCATNYPINKSKKDYGLALRWLSQWCSMHRNSILVLVKIGSVDNLGSSSINLSKKYIFSEYDDLLLNFGNSLACISVHWDNRKNSDLIKETVFALNELRSRDIDIGLSGIENPKDYYESMPELADCWIIQCKENLLTNNARLKYQKFFPKARYCAYGINIGGLKVARDDSVSAKIRGIEHPNRLRKVFYDALNNNNILSDIGFNTINDINMSFIYTNPAYDGIIIGPRNLEQLNSTLKTFHLLNSLSLDDRVDLIDFLRGLQEQIKRLD</sequence>
<evidence type="ECO:0000313" key="4">
    <source>
        <dbReference type="Proteomes" id="UP000005709"/>
    </source>
</evidence>
<proteinExistence type="predicted"/>
<dbReference type="EMBL" id="ACYG01000008">
    <property type="protein sequence ID" value="EEV18752.1"/>
    <property type="molecule type" value="Genomic_DNA"/>
</dbReference>
<organism evidence="3 4">
    <name type="scientific">Campylobacter gracilis RM3268</name>
    <dbReference type="NCBI Taxonomy" id="553220"/>
    <lineage>
        <taxon>Bacteria</taxon>
        <taxon>Pseudomonadati</taxon>
        <taxon>Campylobacterota</taxon>
        <taxon>Epsilonproteobacteria</taxon>
        <taxon>Campylobacterales</taxon>
        <taxon>Campylobacteraceae</taxon>
        <taxon>Campylobacter</taxon>
    </lineage>
</organism>
<dbReference type="SUPFAM" id="SSF51430">
    <property type="entry name" value="NAD(P)-linked oxidoreductase"/>
    <property type="match status" value="1"/>
</dbReference>
<dbReference type="Pfam" id="PF00248">
    <property type="entry name" value="Aldo_ket_red"/>
    <property type="match status" value="1"/>
</dbReference>